<dbReference type="InterPro" id="IPR011335">
    <property type="entry name" value="Restrct_endonuc-II-like"/>
</dbReference>
<dbReference type="Pfam" id="PF04471">
    <property type="entry name" value="Mrr_cat"/>
    <property type="match status" value="1"/>
</dbReference>
<dbReference type="GO" id="GO:0015666">
    <property type="term" value="F:restriction endodeoxyribonuclease activity"/>
    <property type="evidence" value="ECO:0007669"/>
    <property type="project" value="TreeGrafter"/>
</dbReference>
<dbReference type="PANTHER" id="PTHR30015:SF7">
    <property type="entry name" value="TYPE IV METHYL-DIRECTED RESTRICTION ENZYME ECOKMRR"/>
    <property type="match status" value="1"/>
</dbReference>
<dbReference type="Gene3D" id="3.40.1350.10">
    <property type="match status" value="1"/>
</dbReference>
<dbReference type="PANTHER" id="PTHR30015">
    <property type="entry name" value="MRR RESTRICTION SYSTEM PROTEIN"/>
    <property type="match status" value="1"/>
</dbReference>
<dbReference type="AlphaFoldDB" id="A0A380TGS4"/>
<gene>
    <name evidence="2" type="ORF">DF3PB_3380006</name>
</gene>
<dbReference type="InterPro" id="IPR007560">
    <property type="entry name" value="Restrct_endonuc_IV_Mrr"/>
</dbReference>
<reference evidence="2" key="1">
    <citation type="submission" date="2018-07" db="EMBL/GenBank/DDBJ databases">
        <authorList>
            <person name="Quirk P.G."/>
            <person name="Krulwich T.A."/>
        </authorList>
    </citation>
    <scope>NUCLEOTIDE SEQUENCE</scope>
</reference>
<sequence>MAYSDEFLADKINKLESVVEAWARSRDLWYDCGFSTYLKRVDAEPTYPPVVSMMYFEGPLYNVLSEFSDDLLYEEFEELVASLGYEHENIDGVTVAFYSCDEELSKSFLGYFHWKWVCSLIKEDTADVYHELYEQFAKRPEYLQRLGWRDFETLLFRIFQNHGFEAILGPGRGDEGVDLRLVQRAPLGDVLTVVQAKRYAPRRKVGQTEVAALYGAARLENAGKALFVTTSTYAPVSQRWAARTNGYLELADAENVVRWCAKATEGIIADKSSLVSPQHVTRLISDVAGRIDPRIVHASGGWNITDNWFALVLKESKHAAFLMELPKAILAHDGYGQMGTHVPQVDASTIDYFNSDNVWRAKRFEEDGRVAYWDGKRLYYTWDGAPCYFNLYD</sequence>
<dbReference type="InterPro" id="IPR011856">
    <property type="entry name" value="tRNA_endonuc-like_dom_sf"/>
</dbReference>
<dbReference type="SUPFAM" id="SSF52980">
    <property type="entry name" value="Restriction endonuclease-like"/>
    <property type="match status" value="1"/>
</dbReference>
<dbReference type="GO" id="GO:0009307">
    <property type="term" value="P:DNA restriction-modification system"/>
    <property type="evidence" value="ECO:0007669"/>
    <property type="project" value="InterPro"/>
</dbReference>
<name>A0A380TGS4_9ZZZZ</name>
<dbReference type="EMBL" id="UIDG01000266">
    <property type="protein sequence ID" value="SUS06854.1"/>
    <property type="molecule type" value="Genomic_DNA"/>
</dbReference>
<organism evidence="2">
    <name type="scientific">metagenome</name>
    <dbReference type="NCBI Taxonomy" id="256318"/>
    <lineage>
        <taxon>unclassified sequences</taxon>
        <taxon>metagenomes</taxon>
    </lineage>
</organism>
<feature type="domain" description="Restriction endonuclease type IV Mrr" evidence="1">
    <location>
        <begin position="144"/>
        <end position="260"/>
    </location>
</feature>
<evidence type="ECO:0000313" key="2">
    <source>
        <dbReference type="EMBL" id="SUS06854.1"/>
    </source>
</evidence>
<dbReference type="GO" id="GO:0003677">
    <property type="term" value="F:DNA binding"/>
    <property type="evidence" value="ECO:0007669"/>
    <property type="project" value="InterPro"/>
</dbReference>
<protein>
    <recommendedName>
        <fullName evidence="1">Restriction endonuclease type IV Mrr domain-containing protein</fullName>
    </recommendedName>
</protein>
<accession>A0A380TGS4</accession>
<proteinExistence type="predicted"/>
<dbReference type="InterPro" id="IPR052906">
    <property type="entry name" value="Type_IV_Methyl-Rstrct_Enzyme"/>
</dbReference>
<evidence type="ECO:0000259" key="1">
    <source>
        <dbReference type="Pfam" id="PF04471"/>
    </source>
</evidence>